<organism evidence="14 15">
    <name type="scientific">Papaver nudicaule</name>
    <name type="common">Iceland poppy</name>
    <dbReference type="NCBI Taxonomy" id="74823"/>
    <lineage>
        <taxon>Eukaryota</taxon>
        <taxon>Viridiplantae</taxon>
        <taxon>Streptophyta</taxon>
        <taxon>Embryophyta</taxon>
        <taxon>Tracheophyta</taxon>
        <taxon>Spermatophyta</taxon>
        <taxon>Magnoliopsida</taxon>
        <taxon>Ranunculales</taxon>
        <taxon>Papaveraceae</taxon>
        <taxon>Papaveroideae</taxon>
        <taxon>Papaver</taxon>
    </lineage>
</organism>
<comment type="catalytic activity">
    <reaction evidence="11">
        <text>L-seryl-[protein] + ATP = O-phospho-L-seryl-[protein] + ADP + H(+)</text>
        <dbReference type="Rhea" id="RHEA:17989"/>
        <dbReference type="Rhea" id="RHEA-COMP:9863"/>
        <dbReference type="Rhea" id="RHEA-COMP:11604"/>
        <dbReference type="ChEBI" id="CHEBI:15378"/>
        <dbReference type="ChEBI" id="CHEBI:29999"/>
        <dbReference type="ChEBI" id="CHEBI:30616"/>
        <dbReference type="ChEBI" id="CHEBI:83421"/>
        <dbReference type="ChEBI" id="CHEBI:456216"/>
        <dbReference type="EC" id="2.7.11.1"/>
    </reaction>
</comment>
<evidence type="ECO:0000256" key="11">
    <source>
        <dbReference type="ARBA" id="ARBA00048679"/>
    </source>
</evidence>
<keyword evidence="6" id="KW-0547">Nucleotide-binding</keyword>
<evidence type="ECO:0000259" key="13">
    <source>
        <dbReference type="SMART" id="SM00090"/>
    </source>
</evidence>
<dbReference type="PANTHER" id="PTHR45723">
    <property type="entry name" value="SERINE/THREONINE-PROTEIN KINASE RIO1"/>
    <property type="match status" value="1"/>
</dbReference>
<dbReference type="SUPFAM" id="SSF56112">
    <property type="entry name" value="Protein kinase-like (PK-like)"/>
    <property type="match status" value="1"/>
</dbReference>
<dbReference type="InterPro" id="IPR000687">
    <property type="entry name" value="RIO_kinase"/>
</dbReference>
<evidence type="ECO:0000313" key="15">
    <source>
        <dbReference type="Proteomes" id="UP001177140"/>
    </source>
</evidence>
<dbReference type="GO" id="GO:0005524">
    <property type="term" value="F:ATP binding"/>
    <property type="evidence" value="ECO:0007669"/>
    <property type="project" value="UniProtKB-KW"/>
</dbReference>
<evidence type="ECO:0000313" key="14">
    <source>
        <dbReference type="EMBL" id="MCL7052306.1"/>
    </source>
</evidence>
<feature type="compositionally biased region" description="Basic residues" evidence="12">
    <location>
        <begin position="406"/>
        <end position="422"/>
    </location>
</feature>
<dbReference type="Gene3D" id="1.10.510.10">
    <property type="entry name" value="Transferase(Phosphotransferase) domain 1"/>
    <property type="match status" value="1"/>
</dbReference>
<dbReference type="InterPro" id="IPR018934">
    <property type="entry name" value="RIO_dom"/>
</dbReference>
<accession>A0AA42B642</accession>
<feature type="domain" description="RIO kinase" evidence="13">
    <location>
        <begin position="80"/>
        <end position="298"/>
    </location>
</feature>
<evidence type="ECO:0000256" key="4">
    <source>
        <dbReference type="ARBA" id="ARBA00022679"/>
    </source>
</evidence>
<evidence type="ECO:0000256" key="5">
    <source>
        <dbReference type="ARBA" id="ARBA00022723"/>
    </source>
</evidence>
<evidence type="ECO:0000256" key="9">
    <source>
        <dbReference type="ARBA" id="ARBA00022842"/>
    </source>
</evidence>
<dbReference type="EMBL" id="JAJJMA010348362">
    <property type="protein sequence ID" value="MCL7052306.1"/>
    <property type="molecule type" value="Genomic_DNA"/>
</dbReference>
<evidence type="ECO:0000256" key="1">
    <source>
        <dbReference type="ARBA" id="ARBA00009196"/>
    </source>
</evidence>
<comment type="catalytic activity">
    <reaction evidence="10">
        <text>L-threonyl-[protein] + ATP = O-phospho-L-threonyl-[protein] + ADP + H(+)</text>
        <dbReference type="Rhea" id="RHEA:46608"/>
        <dbReference type="Rhea" id="RHEA-COMP:11060"/>
        <dbReference type="Rhea" id="RHEA-COMP:11605"/>
        <dbReference type="ChEBI" id="CHEBI:15378"/>
        <dbReference type="ChEBI" id="CHEBI:30013"/>
        <dbReference type="ChEBI" id="CHEBI:30616"/>
        <dbReference type="ChEBI" id="CHEBI:61977"/>
        <dbReference type="ChEBI" id="CHEBI:456216"/>
        <dbReference type="EC" id="2.7.11.1"/>
    </reaction>
</comment>
<keyword evidence="3" id="KW-0723">Serine/threonine-protein kinase</keyword>
<evidence type="ECO:0000256" key="7">
    <source>
        <dbReference type="ARBA" id="ARBA00022777"/>
    </source>
</evidence>
<sequence>MDSYSDVETGDCWEINHGRYSRRPNADGGRISLSRALQPISNRNQKFTNHIRTSPVEVWQGKENLNIPSSSAIRQDKTTGKRYPARFEQATIDPATLMVLCDMLNRAIFDDINGCISTGNIANVYHATKLDGQEFAIKVYKASGFLKFGPTKMVRTCADNDMCYLKRLKEAGIRCPTPISSRLHVLVMEFIGKSGRAAPRLKDANLSKDQMRECYVQMIMVMRDLYHKCKLVHGYLSGENILYYEGNLHIIDVSESVDFDHPDALDLLRRDCNNVSNFFKKNGVPVVAIRELVAFIVDSSDESVDSYLEEVRGKILAWDNEMSKVIFKKVDDTTNGGAQENPWIDFFLELATDNHTGDQTNDSGTDENSEVDDDDSSDSKAVEPCDTTNDGTQETLPGDKKAARKENKKKVKGEKREARRTKSSIDAREKKKKLMLYFLGSKLCIFYDTTGLIGNGTLVQHLGEILLGIFHYSFPDYLGLI</sequence>
<keyword evidence="9" id="KW-0460">Magnesium</keyword>
<keyword evidence="8" id="KW-0067">ATP-binding</keyword>
<evidence type="ECO:0000256" key="6">
    <source>
        <dbReference type="ARBA" id="ARBA00022741"/>
    </source>
</evidence>
<proteinExistence type="inferred from homology"/>
<comment type="caution">
    <text evidence="14">The sequence shown here is derived from an EMBL/GenBank/DDBJ whole genome shotgun (WGS) entry which is preliminary data.</text>
</comment>
<dbReference type="AlphaFoldDB" id="A0AA42B642"/>
<feature type="region of interest" description="Disordered" evidence="12">
    <location>
        <begin position="355"/>
        <end position="426"/>
    </location>
</feature>
<dbReference type="EC" id="2.7.11.1" evidence="2"/>
<dbReference type="Proteomes" id="UP001177140">
    <property type="component" value="Unassembled WGS sequence"/>
</dbReference>
<feature type="compositionally biased region" description="Polar residues" evidence="12">
    <location>
        <begin position="386"/>
        <end position="395"/>
    </location>
</feature>
<keyword evidence="5" id="KW-0479">Metal-binding</keyword>
<gene>
    <name evidence="14" type="ORF">MKW94_018005</name>
</gene>
<dbReference type="Gene3D" id="3.30.200.20">
    <property type="entry name" value="Phosphorylase Kinase, domain 1"/>
    <property type="match status" value="2"/>
</dbReference>
<dbReference type="GO" id="GO:0004674">
    <property type="term" value="F:protein serine/threonine kinase activity"/>
    <property type="evidence" value="ECO:0007669"/>
    <property type="project" value="UniProtKB-KW"/>
</dbReference>
<dbReference type="InterPro" id="IPR051272">
    <property type="entry name" value="RIO-type_Ser/Thr_kinase"/>
</dbReference>
<evidence type="ECO:0000256" key="3">
    <source>
        <dbReference type="ARBA" id="ARBA00022527"/>
    </source>
</evidence>
<evidence type="ECO:0000256" key="2">
    <source>
        <dbReference type="ARBA" id="ARBA00012513"/>
    </source>
</evidence>
<evidence type="ECO:0000256" key="12">
    <source>
        <dbReference type="SAM" id="MobiDB-lite"/>
    </source>
</evidence>
<comment type="similarity">
    <text evidence="1">Belongs to the protein kinase superfamily. RIO-type Ser/Thr kinase family.</text>
</comment>
<evidence type="ECO:0000256" key="10">
    <source>
        <dbReference type="ARBA" id="ARBA00047899"/>
    </source>
</evidence>
<feature type="compositionally biased region" description="Acidic residues" evidence="12">
    <location>
        <begin position="364"/>
        <end position="376"/>
    </location>
</feature>
<keyword evidence="15" id="KW-1185">Reference proteome</keyword>
<dbReference type="InterPro" id="IPR011009">
    <property type="entry name" value="Kinase-like_dom_sf"/>
</dbReference>
<name>A0AA42B642_PAPNU</name>
<dbReference type="GO" id="GO:0046872">
    <property type="term" value="F:metal ion binding"/>
    <property type="evidence" value="ECO:0007669"/>
    <property type="project" value="UniProtKB-KW"/>
</dbReference>
<evidence type="ECO:0000256" key="8">
    <source>
        <dbReference type="ARBA" id="ARBA00022840"/>
    </source>
</evidence>
<keyword evidence="4" id="KW-0808">Transferase</keyword>
<dbReference type="Pfam" id="PF01163">
    <property type="entry name" value="RIO1"/>
    <property type="match status" value="1"/>
</dbReference>
<protein>
    <recommendedName>
        <fullName evidence="2">non-specific serine/threonine protein kinase</fullName>
        <ecNumber evidence="2">2.7.11.1</ecNumber>
    </recommendedName>
</protein>
<reference evidence="14" key="1">
    <citation type="submission" date="2022-03" db="EMBL/GenBank/DDBJ databases">
        <title>A functionally conserved STORR gene fusion in Papaver species that diverged 16.8 million years ago.</title>
        <authorList>
            <person name="Catania T."/>
        </authorList>
    </citation>
    <scope>NUCLEOTIDE SEQUENCE</scope>
    <source>
        <strain evidence="14">S-191538</strain>
    </source>
</reference>
<dbReference type="SMART" id="SM00090">
    <property type="entry name" value="RIO"/>
    <property type="match status" value="1"/>
</dbReference>
<keyword evidence="7" id="KW-0418">Kinase</keyword>